<sequence length="85" mass="9549">MYDRSYVGNPMRSLLNKLKWTGGRGVIVYVNRGSPGGVAKIDFSEVDEIGQGGFTTKSGTYIPYHRVVEIIDGEGKVLMRREIRR</sequence>
<dbReference type="eggNOG" id="arCOG01302">
    <property type="taxonomic scope" value="Archaea"/>
</dbReference>
<dbReference type="InterPro" id="IPR040459">
    <property type="entry name" value="MJ1316"/>
</dbReference>
<reference evidence="2 3" key="1">
    <citation type="journal article" date="2011" name="PLoS ONE">
        <title>The complete genome sequence of Thermoproteus tenax: a physiologically versatile member of the Crenarchaeota.</title>
        <authorList>
            <person name="Siebers B."/>
            <person name="Zaparty M."/>
            <person name="Raddatz G."/>
            <person name="Tjaden B."/>
            <person name="Albers S.V."/>
            <person name="Bell S.D."/>
            <person name="Blombach F."/>
            <person name="Kletzin A."/>
            <person name="Kyrpides N."/>
            <person name="Lanz C."/>
            <person name="Plagens A."/>
            <person name="Rampp M."/>
            <person name="Rosinus A."/>
            <person name="von Jan M."/>
            <person name="Makarova K.S."/>
            <person name="Klenk H.P."/>
            <person name="Schuster S.C."/>
            <person name="Hensel R."/>
        </authorList>
    </citation>
    <scope>NUCLEOTIDE SEQUENCE [LARGE SCALE GENOMIC DNA]</scope>
    <source>
        <strain evidence="3">ATCC 35583 / DSM 2078 / JCM 9277 / NBRC 100435 / Kra 1</strain>
    </source>
</reference>
<dbReference type="STRING" id="768679.TTX_1310"/>
<dbReference type="HOGENOM" id="CLU_172276_3_0_2"/>
<accession>G4RK52</accession>
<organism evidence="2 3">
    <name type="scientific">Thermoproteus tenax (strain ATCC 35583 / DSM 2078 / JCM 9277 / NBRC 100435 / Kra 1)</name>
    <dbReference type="NCBI Taxonomy" id="768679"/>
    <lineage>
        <taxon>Archaea</taxon>
        <taxon>Thermoproteota</taxon>
        <taxon>Thermoprotei</taxon>
        <taxon>Thermoproteales</taxon>
        <taxon>Thermoproteaceae</taxon>
        <taxon>Thermoproteus</taxon>
    </lineage>
</organism>
<keyword evidence="3" id="KW-1185">Reference proteome</keyword>
<evidence type="ECO:0000313" key="2">
    <source>
        <dbReference type="EMBL" id="CCC81947.1"/>
    </source>
</evidence>
<dbReference type="Proteomes" id="UP000002654">
    <property type="component" value="Chromosome"/>
</dbReference>
<name>G4RK52_THETK</name>
<dbReference type="GeneID" id="11262192"/>
<feature type="domain" description="MJ1316 RNA cyclic group end recognition" evidence="1">
    <location>
        <begin position="10"/>
        <end position="81"/>
    </location>
</feature>
<protein>
    <submittedName>
        <fullName evidence="2">Conserved archaeal protein</fullName>
    </submittedName>
</protein>
<evidence type="ECO:0000313" key="3">
    <source>
        <dbReference type="Proteomes" id="UP000002654"/>
    </source>
</evidence>
<dbReference type="EMBL" id="FN869859">
    <property type="protein sequence ID" value="CCC81947.1"/>
    <property type="molecule type" value="Genomic_DNA"/>
</dbReference>
<dbReference type="PATRIC" id="fig|768679.9.peg.1328"/>
<proteinExistence type="predicted"/>
<dbReference type="RefSeq" id="WP_014127202.1">
    <property type="nucleotide sequence ID" value="NC_016070.1"/>
</dbReference>
<evidence type="ECO:0000259" key="1">
    <source>
        <dbReference type="Pfam" id="PF04457"/>
    </source>
</evidence>
<dbReference type="AlphaFoldDB" id="G4RK52"/>
<dbReference type="Pfam" id="PF04457">
    <property type="entry name" value="MJ1316"/>
    <property type="match status" value="1"/>
</dbReference>
<dbReference type="KEGG" id="ttn:TTX_1310"/>
<gene>
    <name evidence="2" type="ordered locus">TTX_1310</name>
</gene>
<dbReference type="PaxDb" id="768679-TTX_1310"/>